<evidence type="ECO:0000313" key="1">
    <source>
        <dbReference type="EMBL" id="OAK74430.1"/>
    </source>
</evidence>
<comment type="caution">
    <text evidence="1">The sequence shown here is derived from an EMBL/GenBank/DDBJ whole genome shotgun (WGS) entry which is preliminary data.</text>
</comment>
<name>A0A178A4K3_9BACI</name>
<dbReference type="AlphaFoldDB" id="A0A178A4K3"/>
<dbReference type="SUPFAM" id="SSF48208">
    <property type="entry name" value="Six-hairpin glycosidases"/>
    <property type="match status" value="1"/>
</dbReference>
<reference evidence="1 2" key="1">
    <citation type="submission" date="2015-05" db="EMBL/GenBank/DDBJ databases">
        <title>Comparison of genome.</title>
        <authorList>
            <person name="Zheng Z."/>
            <person name="Sun M."/>
        </authorList>
    </citation>
    <scope>NUCLEOTIDE SEQUENCE [LARGE SCALE GENOMIC DNA]</scope>
    <source>
        <strain evidence="1 2">G25-74</strain>
    </source>
</reference>
<proteinExistence type="predicted"/>
<dbReference type="GO" id="GO:0005975">
    <property type="term" value="P:carbohydrate metabolic process"/>
    <property type="evidence" value="ECO:0007669"/>
    <property type="project" value="InterPro"/>
</dbReference>
<dbReference type="InterPro" id="IPR008928">
    <property type="entry name" value="6-hairpin_glycosidase_sf"/>
</dbReference>
<dbReference type="PATRIC" id="fig|217031.6.peg.914"/>
<gene>
    <name evidence="1" type="ORF">ABB05_04210</name>
</gene>
<evidence type="ECO:0000313" key="2">
    <source>
        <dbReference type="Proteomes" id="UP000077881"/>
    </source>
</evidence>
<accession>A0A178A4K3</accession>
<protein>
    <submittedName>
        <fullName evidence="1">Uncharacterized protein</fullName>
    </submittedName>
</protein>
<organism evidence="1 2">
    <name type="scientific">Lederbergia galactosidilytica</name>
    <dbReference type="NCBI Taxonomy" id="217031"/>
    <lineage>
        <taxon>Bacteria</taxon>
        <taxon>Bacillati</taxon>
        <taxon>Bacillota</taxon>
        <taxon>Bacilli</taxon>
        <taxon>Bacillales</taxon>
        <taxon>Bacillaceae</taxon>
        <taxon>Lederbergia</taxon>
    </lineage>
</organism>
<dbReference type="EMBL" id="LDJR01000024">
    <property type="protein sequence ID" value="OAK74430.1"/>
    <property type="molecule type" value="Genomic_DNA"/>
</dbReference>
<dbReference type="Proteomes" id="UP000077881">
    <property type="component" value="Unassembled WGS sequence"/>
</dbReference>
<keyword evidence="2" id="KW-1185">Reference proteome</keyword>
<sequence length="374" mass="43363">MDTVEVVNQDLYDKWYETSSWSIDKFSSNTPGNGGPIFAWNWSYSANSLIDMYRATSEEKYLNTFVPQATYIFTQTDDQLGIESFTGLGVSLPAWSDRGHYTAGEYNYIYPVHTGMILLPILRFVDTVKRDKLEQYYAIADDFIEKAGKALAIHNRDDMWIDLSETEGFYLGHPHGEGKVSEANKIGIPNRIFAYLAAAGLYDKITGKTEYTPRITKSLNYFKNYLLKYDKENDAYYWSYWEYSNKEGWEDISHAALTVYGIYILHKEAGFSTFTEKDFKRFSNIVHKIVKVSKLDSQPKVMQNIHQDDKSRYLSFEENRNYFTALHWSFLASYDETILDELQGIYKELSIQDKPTVTSLYNIGLYLSTLNKVK</sequence>